<dbReference type="InterPro" id="IPR010497">
    <property type="entry name" value="Epoxide_hydro_N"/>
</dbReference>
<keyword evidence="6" id="KW-1185">Reference proteome</keyword>
<keyword evidence="3 5" id="KW-0378">Hydrolase</keyword>
<comment type="caution">
    <text evidence="5">The sequence shown here is derived from an EMBL/GenBank/DDBJ whole genome shotgun (WGS) entry which is preliminary data.</text>
</comment>
<evidence type="ECO:0000256" key="2">
    <source>
        <dbReference type="ARBA" id="ARBA00022797"/>
    </source>
</evidence>
<name>A0ABS6I1K3_9MICC</name>
<evidence type="ECO:0000259" key="4">
    <source>
        <dbReference type="Pfam" id="PF06441"/>
    </source>
</evidence>
<dbReference type="PIRSF" id="PIRSF001112">
    <property type="entry name" value="Epoxide_hydrolase"/>
    <property type="match status" value="1"/>
</dbReference>
<evidence type="ECO:0000313" key="5">
    <source>
        <dbReference type="EMBL" id="MBU8865632.1"/>
    </source>
</evidence>
<dbReference type="GO" id="GO:0016787">
    <property type="term" value="F:hydrolase activity"/>
    <property type="evidence" value="ECO:0007669"/>
    <property type="project" value="UniProtKB-KW"/>
</dbReference>
<comment type="similarity">
    <text evidence="1">Belongs to the peptidase S33 family.</text>
</comment>
<accession>A0ABS6I1K3</accession>
<evidence type="ECO:0000313" key="6">
    <source>
        <dbReference type="Proteomes" id="UP000824166"/>
    </source>
</evidence>
<gene>
    <name evidence="5" type="ORF">KSW38_04930</name>
</gene>
<feature type="domain" description="Epoxide hydrolase N-terminal" evidence="4">
    <location>
        <begin position="5"/>
        <end position="109"/>
    </location>
</feature>
<dbReference type="EMBL" id="JAHOPC010000002">
    <property type="protein sequence ID" value="MBU8865632.1"/>
    <property type="molecule type" value="Genomic_DNA"/>
</dbReference>
<protein>
    <submittedName>
        <fullName evidence="5">Epoxide hydrolase</fullName>
    </submittedName>
</protein>
<dbReference type="PANTHER" id="PTHR21661:SF35">
    <property type="entry name" value="EPOXIDE HYDROLASE"/>
    <property type="match status" value="1"/>
</dbReference>
<evidence type="ECO:0000256" key="1">
    <source>
        <dbReference type="ARBA" id="ARBA00010088"/>
    </source>
</evidence>
<dbReference type="Proteomes" id="UP000824166">
    <property type="component" value="Unassembled WGS sequence"/>
</dbReference>
<dbReference type="PANTHER" id="PTHR21661">
    <property type="entry name" value="EPOXIDE HYDROLASE 1-RELATED"/>
    <property type="match status" value="1"/>
</dbReference>
<proteinExistence type="inferred from homology"/>
<reference evidence="5 6" key="1">
    <citation type="submission" date="2021-06" db="EMBL/GenBank/DDBJ databases">
        <authorList>
            <person name="Jeong J.W."/>
        </authorList>
    </citation>
    <scope>NUCLEOTIDE SEQUENCE [LARGE SCALE GENOMIC DNA]</scope>
    <source>
        <strain evidence="5 6">MMS21-TAE1-1</strain>
    </source>
</reference>
<dbReference type="Pfam" id="PF06441">
    <property type="entry name" value="EHN"/>
    <property type="match status" value="1"/>
</dbReference>
<evidence type="ECO:0000256" key="3">
    <source>
        <dbReference type="ARBA" id="ARBA00022801"/>
    </source>
</evidence>
<organism evidence="5 6">
    <name type="scientific">Paenarthrobacter aromaticivorans</name>
    <dbReference type="NCBI Taxonomy" id="2849150"/>
    <lineage>
        <taxon>Bacteria</taxon>
        <taxon>Bacillati</taxon>
        <taxon>Actinomycetota</taxon>
        <taxon>Actinomycetes</taxon>
        <taxon>Micrococcales</taxon>
        <taxon>Micrococcaceae</taxon>
        <taxon>Paenarthrobacter</taxon>
    </lineage>
</organism>
<keyword evidence="2" id="KW-0058">Aromatic hydrocarbons catabolism</keyword>
<dbReference type="RefSeq" id="WP_216923372.1">
    <property type="nucleotide sequence ID" value="NZ_JAHOPC010000002.1"/>
</dbReference>
<dbReference type="InterPro" id="IPR016292">
    <property type="entry name" value="Epoxide_hydrolase"/>
</dbReference>
<sequence>MMEFRPFSVDVSDEVLADLDRRLAGTRWPDAIPGSGWTYGADLGYLRELVTYWKDHFDWRAFEKRFNAFPQFTTIIDGQHVHFLHVKSPEAEAKPLLLLHGWPSSPLEFLKVIGPLSNPVAHGGRAEDAFDLVIPSVPGFAFSGPTTEAGWHPGRIADAFAELMTGLGYDTFFAHGGDFGSVLAGQLSLRHPDRIAGLHVTFLVTGGLRPEDGEPTAEEAQLAADQAVYNMVETGYLALQATKPQTIAFSLVDSPVGLAAWIVEKLNTWTDNGGVLESVLSKDEILANIMTYWVTATGGSSGRLYFETGAAGMMGPSSERVESPVAVAIFPHELYRATRRVAEHHYNVVRWTPQAKGGHFPALEQPDLLTSDIQESLRAMSGLPAVERSVG</sequence>